<sequence length="78" mass="8073">MFDQVGLVHGMLLVVDVQLIAGRGGVSGGGLQLVGKLAEAKGQQQRQALDVGFGDLHCCALLDEQDAVVLQRCGADLA</sequence>
<dbReference type="Proteomes" id="UP000029553">
    <property type="component" value="Unassembled WGS sequence"/>
</dbReference>
<reference evidence="1 2" key="1">
    <citation type="submission" date="2013-09" db="EMBL/GenBank/DDBJ databases">
        <title>High correlation between genotypes and phenotypes of environmental bacteria Comamonas testosteroni strains.</title>
        <authorList>
            <person name="Liu L."/>
            <person name="Zhu W."/>
            <person name="Xia X."/>
            <person name="Xu B."/>
            <person name="Luo M."/>
            <person name="Wang G."/>
        </authorList>
    </citation>
    <scope>NUCLEOTIDE SEQUENCE [LARGE SCALE GENOMIC DNA]</scope>
    <source>
        <strain evidence="1 2">JL40</strain>
    </source>
</reference>
<gene>
    <name evidence="1" type="ORF">P353_06875</name>
</gene>
<dbReference type="AlphaFoldDB" id="A0A096H1F3"/>
<protein>
    <submittedName>
        <fullName evidence="1">Uncharacterized protein</fullName>
    </submittedName>
</protein>
<accession>A0A096H1F3</accession>
<proteinExistence type="predicted"/>
<comment type="caution">
    <text evidence="1">The sequence shown here is derived from an EMBL/GenBank/DDBJ whole genome shotgun (WGS) entry which is preliminary data.</text>
</comment>
<evidence type="ECO:0000313" key="2">
    <source>
        <dbReference type="Proteomes" id="UP000029553"/>
    </source>
</evidence>
<evidence type="ECO:0000313" key="1">
    <source>
        <dbReference type="EMBL" id="KGH31255.1"/>
    </source>
</evidence>
<organism evidence="1 2">
    <name type="scientific">Comamonas testosteroni</name>
    <name type="common">Pseudomonas testosteroni</name>
    <dbReference type="NCBI Taxonomy" id="285"/>
    <lineage>
        <taxon>Bacteria</taxon>
        <taxon>Pseudomonadati</taxon>
        <taxon>Pseudomonadota</taxon>
        <taxon>Betaproteobacteria</taxon>
        <taxon>Burkholderiales</taxon>
        <taxon>Comamonadaceae</taxon>
        <taxon>Comamonas</taxon>
    </lineage>
</organism>
<name>A0A096H1F3_COMTE</name>
<dbReference type="EMBL" id="AWOR01000026">
    <property type="protein sequence ID" value="KGH31255.1"/>
    <property type="molecule type" value="Genomic_DNA"/>
</dbReference>